<gene>
    <name evidence="2" type="ORF">K504DRAFT_456511</name>
</gene>
<accession>A0A6G1K820</accession>
<feature type="compositionally biased region" description="Polar residues" evidence="1">
    <location>
        <begin position="232"/>
        <end position="244"/>
    </location>
</feature>
<feature type="region of interest" description="Disordered" evidence="1">
    <location>
        <begin position="75"/>
        <end position="110"/>
    </location>
</feature>
<reference evidence="2" key="1">
    <citation type="journal article" date="2020" name="Stud. Mycol.">
        <title>101 Dothideomycetes genomes: a test case for predicting lifestyles and emergence of pathogens.</title>
        <authorList>
            <person name="Haridas S."/>
            <person name="Albert R."/>
            <person name="Binder M."/>
            <person name="Bloem J."/>
            <person name="Labutti K."/>
            <person name="Salamov A."/>
            <person name="Andreopoulos B."/>
            <person name="Baker S."/>
            <person name="Barry K."/>
            <person name="Bills G."/>
            <person name="Bluhm B."/>
            <person name="Cannon C."/>
            <person name="Castanera R."/>
            <person name="Culley D."/>
            <person name="Daum C."/>
            <person name="Ezra D."/>
            <person name="Gonzalez J."/>
            <person name="Henrissat B."/>
            <person name="Kuo A."/>
            <person name="Liang C."/>
            <person name="Lipzen A."/>
            <person name="Lutzoni F."/>
            <person name="Magnuson J."/>
            <person name="Mondo S."/>
            <person name="Nolan M."/>
            <person name="Ohm R."/>
            <person name="Pangilinan J."/>
            <person name="Park H.-J."/>
            <person name="Ramirez L."/>
            <person name="Alfaro M."/>
            <person name="Sun H."/>
            <person name="Tritt A."/>
            <person name="Yoshinaga Y."/>
            <person name="Zwiers L.-H."/>
            <person name="Turgeon B."/>
            <person name="Goodwin S."/>
            <person name="Spatafora J."/>
            <person name="Crous P."/>
            <person name="Grigoriev I."/>
        </authorList>
    </citation>
    <scope>NUCLEOTIDE SEQUENCE</scope>
    <source>
        <strain evidence="2">CBS 279.74</strain>
    </source>
</reference>
<dbReference type="AlphaFoldDB" id="A0A6G1K820"/>
<evidence type="ECO:0000256" key="1">
    <source>
        <dbReference type="SAM" id="MobiDB-lite"/>
    </source>
</evidence>
<dbReference type="Proteomes" id="UP000799428">
    <property type="component" value="Unassembled WGS sequence"/>
</dbReference>
<keyword evidence="3" id="KW-1185">Reference proteome</keyword>
<feature type="region of interest" description="Disordered" evidence="1">
    <location>
        <begin position="184"/>
        <end position="244"/>
    </location>
</feature>
<protein>
    <submittedName>
        <fullName evidence="2">Uncharacterized protein</fullName>
    </submittedName>
</protein>
<dbReference type="PANTHER" id="PTHR35179">
    <property type="entry name" value="PROTEIN CBG02620"/>
    <property type="match status" value="1"/>
</dbReference>
<dbReference type="EMBL" id="MU005772">
    <property type="protein sequence ID" value="KAF2708517.1"/>
    <property type="molecule type" value="Genomic_DNA"/>
</dbReference>
<sequence length="646" mass="73097">MATAAGNSGSANERGLWTETLYSALSVERSSNYFNGRNVGWTQATTYSGDLVEVMLCNGARGTSSLRRRILAHARQLGTQNNGTAPSQENEDTPSRRARYNKPHGPIIRPIPSEASAAIEQSEEQRALNLEQEYWTTARSSTIRADHGDVPFKIRPIAYSNFSSAHQARSDDFDPKVVALRSEEQKQAETAKREERQRTALKSKLEHIREDSKQVAERSSLDLSRKDESDLRQPNNRQRDYSNNNKLQQICAAKIATILPAELTDAPLEVKRHGARLICSYNRDDKDNLYIPERHLTMNSVLLRPSMWSHLWYSFEAMEAMQPDFDFSTIDLVCTMKVLTSLLEFSHGVSVGYGFTTRLVEQTLFIDRFEGRSSPWLSSTSEPEYPKEFIAAATTPEDGIPGGAKHYRWIQYKFGDLTCLVLVEVDAWTPKDGKSLVPEATIPPSEPYASKYVPDGSVFKVGLDVPQDLLIDLKAWRKSFGLTIKLPVWYFGRIETFITGFYKEYRGRASRTKGCTTKDAVHRLKVDRAQTKHGSWKMILALPKVVTLLHRLRDVTKQSERLTTVAVTSSRHPGLHTYEPEFDTRLLQRRNVAFQHRISPDFLPTDVIKRFWRGGGEKAVSDEAKENDKGATSSVEEKNDTPTETD</sequence>
<evidence type="ECO:0000313" key="2">
    <source>
        <dbReference type="EMBL" id="KAF2708517.1"/>
    </source>
</evidence>
<dbReference type="OrthoDB" id="420564at2759"/>
<evidence type="ECO:0000313" key="3">
    <source>
        <dbReference type="Proteomes" id="UP000799428"/>
    </source>
</evidence>
<feature type="compositionally biased region" description="Polar residues" evidence="1">
    <location>
        <begin position="77"/>
        <end position="88"/>
    </location>
</feature>
<organism evidence="2 3">
    <name type="scientific">Pleomassaria siparia CBS 279.74</name>
    <dbReference type="NCBI Taxonomy" id="1314801"/>
    <lineage>
        <taxon>Eukaryota</taxon>
        <taxon>Fungi</taxon>
        <taxon>Dikarya</taxon>
        <taxon>Ascomycota</taxon>
        <taxon>Pezizomycotina</taxon>
        <taxon>Dothideomycetes</taxon>
        <taxon>Pleosporomycetidae</taxon>
        <taxon>Pleosporales</taxon>
        <taxon>Pleomassariaceae</taxon>
        <taxon>Pleomassaria</taxon>
    </lineage>
</organism>
<name>A0A6G1K820_9PLEO</name>
<proteinExistence type="predicted"/>
<feature type="region of interest" description="Disordered" evidence="1">
    <location>
        <begin position="618"/>
        <end position="646"/>
    </location>
</feature>
<feature type="compositionally biased region" description="Basic and acidic residues" evidence="1">
    <location>
        <begin position="184"/>
        <end position="231"/>
    </location>
</feature>
<dbReference type="PANTHER" id="PTHR35179:SF2">
    <property type="entry name" value="START DOMAIN-CONTAINING PROTEIN"/>
    <property type="match status" value="1"/>
</dbReference>